<reference evidence="8" key="1">
    <citation type="submission" date="2021-06" db="EMBL/GenBank/DDBJ databases">
        <authorList>
            <person name="Huq M.A."/>
        </authorList>
    </citation>
    <scope>NUCLEOTIDE SEQUENCE</scope>
    <source>
        <strain evidence="8">MAH-26</strain>
    </source>
</reference>
<feature type="domain" description="RagB/SusD" evidence="6">
    <location>
        <begin position="459"/>
        <end position="622"/>
    </location>
</feature>
<keyword evidence="4" id="KW-0998">Cell outer membrane</keyword>
<evidence type="ECO:0000256" key="2">
    <source>
        <dbReference type="ARBA" id="ARBA00022729"/>
    </source>
</evidence>
<keyword evidence="2 5" id="KW-0732">Signal</keyword>
<organism evidence="8 9">
    <name type="scientific">Pinibacter aurantiacus</name>
    <dbReference type="NCBI Taxonomy" id="2851599"/>
    <lineage>
        <taxon>Bacteria</taxon>
        <taxon>Pseudomonadati</taxon>
        <taxon>Bacteroidota</taxon>
        <taxon>Chitinophagia</taxon>
        <taxon>Chitinophagales</taxon>
        <taxon>Chitinophagaceae</taxon>
        <taxon>Pinibacter</taxon>
    </lineage>
</organism>
<dbReference type="InterPro" id="IPR033985">
    <property type="entry name" value="SusD-like_N"/>
</dbReference>
<evidence type="ECO:0000313" key="9">
    <source>
        <dbReference type="Proteomes" id="UP000812270"/>
    </source>
</evidence>
<feature type="chain" id="PRO_5038583830" evidence="5">
    <location>
        <begin position="19"/>
        <end position="624"/>
    </location>
</feature>
<evidence type="ECO:0000256" key="4">
    <source>
        <dbReference type="ARBA" id="ARBA00023237"/>
    </source>
</evidence>
<evidence type="ECO:0000256" key="3">
    <source>
        <dbReference type="ARBA" id="ARBA00023136"/>
    </source>
</evidence>
<dbReference type="Pfam" id="PF07980">
    <property type="entry name" value="SusD_RagB"/>
    <property type="match status" value="1"/>
</dbReference>
<dbReference type="Pfam" id="PF14322">
    <property type="entry name" value="SusD-like_3"/>
    <property type="match status" value="1"/>
</dbReference>
<feature type="domain" description="SusD-like N-terminal" evidence="7">
    <location>
        <begin position="94"/>
        <end position="226"/>
    </location>
</feature>
<keyword evidence="3" id="KW-0472">Membrane</keyword>
<feature type="signal peptide" evidence="5">
    <location>
        <begin position="1"/>
        <end position="18"/>
    </location>
</feature>
<dbReference type="Proteomes" id="UP000812270">
    <property type="component" value="Unassembled WGS sequence"/>
</dbReference>
<sequence length="624" mass="67269">MKRIKIYLYLLLAGSVLLTENSCSKKLNEHPYTVNTVAMFQNAQGIQLGLNSVFSGLRYIYGPEGANIAGDAGTDMWWGNAGGSAGAYQMSAYTFDYSDGSILTLWNRTFSNINMCNGIITWAPGISGIDTANILGQAHFLRALTYLTLVSHFGAIPVDLGSGDYAFNMLPFTGFNRLPMADVLTKDWNLIISDLNYAAQNLPTQRPAAAFNLSKAAAYGLLAKAYIFKGYSANAEASDWQNAYNAAMQVINNKATYGCSLLNNYADVTAPAKNTVSQQGGDYNPEILFAIERIPGDLPSNEESVFNGLAATSGGKDVNSSNDYNMSYDATPAPVASSSGKPCATRTALYGRPLRVILPTDFLYNTLFADKTNDSRYDGTFNSVYLCTVQTTSNYQSGSSFSGNFTYNIGDTAIVVAHSLAEYSTLAAAQLKSAKPYRVISPAEMPGINGTYPGSGGAAQPVLAPSMKKYWDPARPNANEGGGRPYPVLKLSEVYLLAAEAAMKLGNNAEAINQVNVLRSRAASRTNLSAADVATRQAAMVAATPATITLDFILDEHGRELAGEANRWVDLAVRKQLVNRVKLYNPPALPKIQDFMMLRPIPQSQLNSVTVPNPSDYQNPGWTN</sequence>
<evidence type="ECO:0000256" key="5">
    <source>
        <dbReference type="SAM" id="SignalP"/>
    </source>
</evidence>
<proteinExistence type="predicted"/>
<comment type="subcellular location">
    <subcellularLocation>
        <location evidence="1">Cell outer membrane</location>
    </subcellularLocation>
</comment>
<evidence type="ECO:0000259" key="7">
    <source>
        <dbReference type="Pfam" id="PF14322"/>
    </source>
</evidence>
<keyword evidence="9" id="KW-1185">Reference proteome</keyword>
<dbReference type="AlphaFoldDB" id="A0A9E2W9M9"/>
<dbReference type="EMBL" id="JAHSPG010000018">
    <property type="protein sequence ID" value="MBV4360316.1"/>
    <property type="molecule type" value="Genomic_DNA"/>
</dbReference>
<evidence type="ECO:0000259" key="6">
    <source>
        <dbReference type="Pfam" id="PF07980"/>
    </source>
</evidence>
<dbReference type="GO" id="GO:0009279">
    <property type="term" value="C:cell outer membrane"/>
    <property type="evidence" value="ECO:0007669"/>
    <property type="project" value="UniProtKB-SubCell"/>
</dbReference>
<evidence type="ECO:0000256" key="1">
    <source>
        <dbReference type="ARBA" id="ARBA00004442"/>
    </source>
</evidence>
<dbReference type="RefSeq" id="WP_217794578.1">
    <property type="nucleotide sequence ID" value="NZ_JAHSPG010000018.1"/>
</dbReference>
<name>A0A9E2W9M9_9BACT</name>
<comment type="caution">
    <text evidence="8">The sequence shown here is derived from an EMBL/GenBank/DDBJ whole genome shotgun (WGS) entry which is preliminary data.</text>
</comment>
<accession>A0A9E2W9M9</accession>
<protein>
    <submittedName>
        <fullName evidence="8">RagB/SusD family nutrient uptake outer membrane protein</fullName>
    </submittedName>
</protein>
<evidence type="ECO:0000313" key="8">
    <source>
        <dbReference type="EMBL" id="MBV4360316.1"/>
    </source>
</evidence>
<dbReference type="InterPro" id="IPR012944">
    <property type="entry name" value="SusD_RagB_dom"/>
</dbReference>
<gene>
    <name evidence="8" type="ORF">KTO63_24335</name>
</gene>